<dbReference type="Proteomes" id="UP000199568">
    <property type="component" value="Unassembled WGS sequence"/>
</dbReference>
<dbReference type="InterPro" id="IPR050465">
    <property type="entry name" value="UPF0194_transport"/>
</dbReference>
<feature type="domain" description="YknX-like C-terminal permuted SH3-like" evidence="7">
    <location>
        <begin position="347"/>
        <end position="416"/>
    </location>
</feature>
<evidence type="ECO:0000259" key="7">
    <source>
        <dbReference type="Pfam" id="PF25989"/>
    </source>
</evidence>
<dbReference type="PANTHER" id="PTHR32347:SF14">
    <property type="entry name" value="EFFLUX SYSTEM COMPONENT YKNX-RELATED"/>
    <property type="match status" value="1"/>
</dbReference>
<proteinExistence type="inferred from homology"/>
<dbReference type="InterPro" id="IPR006143">
    <property type="entry name" value="RND_pump_MFP"/>
</dbReference>
<dbReference type="Pfam" id="PF25990">
    <property type="entry name" value="Beta-barrel_YknX"/>
    <property type="match status" value="1"/>
</dbReference>
<dbReference type="InterPro" id="IPR058625">
    <property type="entry name" value="MdtA-like_BSH"/>
</dbReference>
<comment type="similarity">
    <text evidence="2">Belongs to the membrane fusion protein (MFP) (TC 8.A.1) family.</text>
</comment>
<evidence type="ECO:0000313" key="9">
    <source>
        <dbReference type="EMBL" id="SES86532.1"/>
    </source>
</evidence>
<evidence type="ECO:0000313" key="10">
    <source>
        <dbReference type="Proteomes" id="UP000199568"/>
    </source>
</evidence>
<dbReference type="InterPro" id="IPR058636">
    <property type="entry name" value="Beta-barrel_YknX"/>
</dbReference>
<dbReference type="Gene3D" id="2.40.30.170">
    <property type="match status" value="1"/>
</dbReference>
<keyword evidence="10" id="KW-1185">Reference proteome</keyword>
<dbReference type="RefSeq" id="WP_090439585.1">
    <property type="nucleotide sequence ID" value="NZ_FOHU01000002.1"/>
</dbReference>
<dbReference type="AlphaFoldDB" id="A0A1H9ZXS7"/>
<dbReference type="STRING" id="426128.SAMN05660297_00771"/>
<dbReference type="GO" id="GO:0022857">
    <property type="term" value="F:transmembrane transporter activity"/>
    <property type="evidence" value="ECO:0007669"/>
    <property type="project" value="InterPro"/>
</dbReference>
<keyword evidence="5" id="KW-0472">Membrane</keyword>
<dbReference type="GO" id="GO:0016020">
    <property type="term" value="C:membrane"/>
    <property type="evidence" value="ECO:0007669"/>
    <property type="project" value="InterPro"/>
</dbReference>
<gene>
    <name evidence="9" type="ORF">SAMN05660297_00771</name>
</gene>
<evidence type="ECO:0000256" key="1">
    <source>
        <dbReference type="ARBA" id="ARBA00004196"/>
    </source>
</evidence>
<dbReference type="GO" id="GO:0030313">
    <property type="term" value="C:cell envelope"/>
    <property type="evidence" value="ECO:0007669"/>
    <property type="project" value="UniProtKB-SubCell"/>
</dbReference>
<evidence type="ECO:0000259" key="8">
    <source>
        <dbReference type="Pfam" id="PF25990"/>
    </source>
</evidence>
<name>A0A1H9ZXS7_9FIRM</name>
<dbReference type="SUPFAM" id="SSF111369">
    <property type="entry name" value="HlyD-like secretion proteins"/>
    <property type="match status" value="1"/>
</dbReference>
<comment type="subcellular location">
    <subcellularLocation>
        <location evidence="1">Cell envelope</location>
    </subcellularLocation>
</comment>
<dbReference type="NCBIfam" id="TIGR01730">
    <property type="entry name" value="RND_mfp"/>
    <property type="match status" value="1"/>
</dbReference>
<sequence length="424" mass="47562">MAKGKGKGKKKKIIIGVIIVVIAIAAIGANAIMRGNNEGLAVDVMALEKGEITITVPANGILEEIERQTIYAENSAKVLSIEVEEGDYVAAGQVLALLDGEDLEIQMAIKKQMLEMNKIDLARLEKNQKIEQGNRNRQMDSSLKRMEDAKTDLDRNKQLFEHGAISQQDFRNSERDYEEAVNSYEELQQKQDTLEFEIQKMRKTIAITELEIAEIEKRIEKQEGKIVSSINGVVTNIHVEEGSFVNTANPSFVIANIEDLTIEINVNEYDIAKVEVGQKVEIQTDALMGQVFKGEVEKIAPVAKRVSTGQTNETVIPVTIKVIERDDFLKPGFSVRTRIISQKKEDVLVVPFDSIMVEQNGAKMVFVVREDTLHKIEVQTGIESDFDVEIIRGLEENDMVVLNPSMFLTEGMKVTVNERQQEEK</sequence>
<accession>A0A1H9ZXS7</accession>
<evidence type="ECO:0000256" key="2">
    <source>
        <dbReference type="ARBA" id="ARBA00009477"/>
    </source>
</evidence>
<dbReference type="OrthoDB" id="9777308at2"/>
<protein>
    <submittedName>
        <fullName evidence="9">RND family efflux transporter, MFP subunit</fullName>
    </submittedName>
</protein>
<organism evidence="9 10">
    <name type="scientific">Natronincola peptidivorans</name>
    <dbReference type="NCBI Taxonomy" id="426128"/>
    <lineage>
        <taxon>Bacteria</taxon>
        <taxon>Bacillati</taxon>
        <taxon>Bacillota</taxon>
        <taxon>Clostridia</taxon>
        <taxon>Peptostreptococcales</taxon>
        <taxon>Natronincolaceae</taxon>
        <taxon>Natronincola</taxon>
    </lineage>
</organism>
<dbReference type="Pfam" id="PF25917">
    <property type="entry name" value="BSH_RND"/>
    <property type="match status" value="1"/>
</dbReference>
<feature type="domain" description="Multidrug resistance protein MdtA-like barrel-sandwich hybrid" evidence="6">
    <location>
        <begin position="74"/>
        <end position="254"/>
    </location>
</feature>
<dbReference type="Gene3D" id="6.20.50.140">
    <property type="match status" value="1"/>
</dbReference>
<evidence type="ECO:0000259" key="6">
    <source>
        <dbReference type="Pfam" id="PF25917"/>
    </source>
</evidence>
<feature type="transmembrane region" description="Helical" evidence="5">
    <location>
        <begin position="12"/>
        <end position="33"/>
    </location>
</feature>
<reference evidence="9 10" key="1">
    <citation type="submission" date="2016-10" db="EMBL/GenBank/DDBJ databases">
        <authorList>
            <person name="de Groot N.N."/>
        </authorList>
    </citation>
    <scope>NUCLEOTIDE SEQUENCE [LARGE SCALE GENOMIC DNA]</scope>
    <source>
        <strain evidence="9 10">DSM 18979</strain>
    </source>
</reference>
<feature type="domain" description="YknX-like beta-barrel" evidence="8">
    <location>
        <begin position="261"/>
        <end position="339"/>
    </location>
</feature>
<dbReference type="Pfam" id="PF25989">
    <property type="entry name" value="YknX_C"/>
    <property type="match status" value="1"/>
</dbReference>
<feature type="coiled-coil region" evidence="4">
    <location>
        <begin position="170"/>
        <end position="225"/>
    </location>
</feature>
<keyword evidence="5" id="KW-0812">Transmembrane</keyword>
<dbReference type="EMBL" id="FOHU01000002">
    <property type="protein sequence ID" value="SES86532.1"/>
    <property type="molecule type" value="Genomic_DNA"/>
</dbReference>
<evidence type="ECO:0000256" key="4">
    <source>
        <dbReference type="SAM" id="Coils"/>
    </source>
</evidence>
<keyword evidence="3 4" id="KW-0175">Coiled coil</keyword>
<dbReference type="Gene3D" id="1.10.287.470">
    <property type="entry name" value="Helix hairpin bin"/>
    <property type="match status" value="1"/>
</dbReference>
<evidence type="ECO:0000256" key="3">
    <source>
        <dbReference type="ARBA" id="ARBA00023054"/>
    </source>
</evidence>
<dbReference type="PANTHER" id="PTHR32347">
    <property type="entry name" value="EFFLUX SYSTEM COMPONENT YKNX-RELATED"/>
    <property type="match status" value="1"/>
</dbReference>
<evidence type="ECO:0000256" key="5">
    <source>
        <dbReference type="SAM" id="Phobius"/>
    </source>
</evidence>
<keyword evidence="5" id="KW-1133">Transmembrane helix</keyword>
<dbReference type="Gene3D" id="2.40.50.100">
    <property type="match status" value="1"/>
</dbReference>
<dbReference type="InterPro" id="IPR058637">
    <property type="entry name" value="YknX-like_C"/>
</dbReference>